<evidence type="ECO:0000256" key="1">
    <source>
        <dbReference type="SAM" id="MobiDB-lite"/>
    </source>
</evidence>
<gene>
    <name evidence="2" type="ORF">ATK06_0237</name>
</gene>
<proteinExistence type="predicted"/>
<accession>A0A2A9DKA6</accession>
<feature type="compositionally biased region" description="Polar residues" evidence="1">
    <location>
        <begin position="52"/>
        <end position="63"/>
    </location>
</feature>
<name>A0A2A9DKA6_9CORY</name>
<sequence>MDFQDFAEAFRRRTEERMQQFEREVIKAQRDITAAHKQRKAPEPSALYPRTPNWQNPDVQQTGRPMDVGQRRPMRGIVQSKTLGQAP</sequence>
<comment type="caution">
    <text evidence="2">The sequence shown here is derived from an EMBL/GenBank/DDBJ whole genome shotgun (WGS) entry which is preliminary data.</text>
</comment>
<evidence type="ECO:0000313" key="2">
    <source>
        <dbReference type="EMBL" id="PFG27187.1"/>
    </source>
</evidence>
<dbReference type="AlphaFoldDB" id="A0A2A9DKA6"/>
<feature type="region of interest" description="Disordered" evidence="1">
    <location>
        <begin position="32"/>
        <end position="87"/>
    </location>
</feature>
<evidence type="ECO:0000313" key="3">
    <source>
        <dbReference type="Proteomes" id="UP000221653"/>
    </source>
</evidence>
<organism evidence="2 3">
    <name type="scientific">Corynebacterium renale</name>
    <dbReference type="NCBI Taxonomy" id="1724"/>
    <lineage>
        <taxon>Bacteria</taxon>
        <taxon>Bacillati</taxon>
        <taxon>Actinomycetota</taxon>
        <taxon>Actinomycetes</taxon>
        <taxon>Mycobacteriales</taxon>
        <taxon>Corynebacteriaceae</taxon>
        <taxon>Corynebacterium</taxon>
    </lineage>
</organism>
<dbReference type="EMBL" id="PDJF01000001">
    <property type="protein sequence ID" value="PFG27187.1"/>
    <property type="molecule type" value="Genomic_DNA"/>
</dbReference>
<keyword evidence="3" id="KW-1185">Reference proteome</keyword>
<dbReference type="STRING" id="1724.GCA_001044175_00358"/>
<dbReference type="Proteomes" id="UP000221653">
    <property type="component" value="Unassembled WGS sequence"/>
</dbReference>
<reference evidence="2 3" key="1">
    <citation type="submission" date="2017-10" db="EMBL/GenBank/DDBJ databases">
        <title>Sequencing the genomes of 1000 actinobacteria strains.</title>
        <authorList>
            <person name="Klenk H.-P."/>
        </authorList>
    </citation>
    <scope>NUCLEOTIDE SEQUENCE [LARGE SCALE GENOMIC DNA]</scope>
    <source>
        <strain evidence="2 3">DSM 20688</strain>
    </source>
</reference>
<protein>
    <submittedName>
        <fullName evidence="2">Uncharacterized protein</fullName>
    </submittedName>
</protein>
<dbReference type="RefSeq" id="WP_048381538.1">
    <property type="nucleotide sequence ID" value="NZ_LDYE01000011.1"/>
</dbReference>